<gene>
    <name evidence="1" type="ORF">HPLM_LOCUS21094</name>
</gene>
<dbReference type="AlphaFoldDB" id="A0A0N4X9R0"/>
<proteinExistence type="predicted"/>
<dbReference type="OrthoDB" id="337038at2759"/>
<protein>
    <submittedName>
        <fullName evidence="3">SCP domain-containing protein</fullName>
    </submittedName>
</protein>
<accession>A0A0N4X9R0</accession>
<reference evidence="1 2" key="2">
    <citation type="submission" date="2018-11" db="EMBL/GenBank/DDBJ databases">
        <authorList>
            <consortium name="Pathogen Informatics"/>
        </authorList>
    </citation>
    <scope>NUCLEOTIDE SEQUENCE [LARGE SCALE GENOMIC DNA]</scope>
    <source>
        <strain evidence="1 2">MHpl1</strain>
    </source>
</reference>
<dbReference type="InterPro" id="IPR035940">
    <property type="entry name" value="CAP_sf"/>
</dbReference>
<dbReference type="EMBL" id="UZAF01022949">
    <property type="protein sequence ID" value="VDO87862.1"/>
    <property type="molecule type" value="Genomic_DNA"/>
</dbReference>
<evidence type="ECO:0000313" key="2">
    <source>
        <dbReference type="Proteomes" id="UP000268014"/>
    </source>
</evidence>
<evidence type="ECO:0000313" key="3">
    <source>
        <dbReference type="WBParaSite" id="HPLM_0002110501-mRNA-1"/>
    </source>
</evidence>
<keyword evidence="2" id="KW-1185">Reference proteome</keyword>
<dbReference type="SUPFAM" id="SSF55797">
    <property type="entry name" value="PR-1-like"/>
    <property type="match status" value="1"/>
</dbReference>
<dbReference type="WBParaSite" id="HPLM_0002110501-mRNA-1">
    <property type="protein sequence ID" value="HPLM_0002110501-mRNA-1"/>
    <property type="gene ID" value="HPLM_0002110501"/>
</dbReference>
<sequence>MMRKTKYDLPKAGNMMELTYDCQMETDAFRHANSCSISPLPKGNVAGVNITSKSEESFYHGIREAVMSWWRVVTESGPTKDVIFESKYVNTSTASFTEAAV</sequence>
<evidence type="ECO:0000313" key="1">
    <source>
        <dbReference type="EMBL" id="VDO87862.1"/>
    </source>
</evidence>
<dbReference type="Gene3D" id="3.40.33.10">
    <property type="entry name" value="CAP"/>
    <property type="match status" value="1"/>
</dbReference>
<dbReference type="Proteomes" id="UP000268014">
    <property type="component" value="Unassembled WGS sequence"/>
</dbReference>
<organism evidence="3">
    <name type="scientific">Haemonchus placei</name>
    <name type="common">Barber's pole worm</name>
    <dbReference type="NCBI Taxonomy" id="6290"/>
    <lineage>
        <taxon>Eukaryota</taxon>
        <taxon>Metazoa</taxon>
        <taxon>Ecdysozoa</taxon>
        <taxon>Nematoda</taxon>
        <taxon>Chromadorea</taxon>
        <taxon>Rhabditida</taxon>
        <taxon>Rhabditina</taxon>
        <taxon>Rhabditomorpha</taxon>
        <taxon>Strongyloidea</taxon>
        <taxon>Trichostrongylidae</taxon>
        <taxon>Haemonchus</taxon>
    </lineage>
</organism>
<reference evidence="3" key="1">
    <citation type="submission" date="2017-02" db="UniProtKB">
        <authorList>
            <consortium name="WormBaseParasite"/>
        </authorList>
    </citation>
    <scope>IDENTIFICATION</scope>
</reference>
<name>A0A0N4X9R0_HAEPC</name>